<dbReference type="OrthoDB" id="9788539at2"/>
<evidence type="ECO:0000313" key="6">
    <source>
        <dbReference type="EMBL" id="PWJ10546.1"/>
    </source>
</evidence>
<reference evidence="6 7" key="1">
    <citation type="submission" date="2018-05" db="EMBL/GenBank/DDBJ databases">
        <title>The Hungate 1000. A catalogue of reference genomes from the rumen microbiome.</title>
        <authorList>
            <person name="Kelly W."/>
        </authorList>
    </citation>
    <scope>NUCLEOTIDE SEQUENCE [LARGE SCALE GENOMIC DNA]</scope>
    <source>
        <strain evidence="6 7">SAb67</strain>
    </source>
</reference>
<evidence type="ECO:0000256" key="5">
    <source>
        <dbReference type="ARBA" id="ARBA00051722"/>
    </source>
</evidence>
<sequence length="238" mass="27146">MLTDYHCHILPGIDDGAYDVDTSLSMIETMKEQGVERIVATPHFYAHEERSLTEYLIRREIAYESIADFAAVPNILLGAEVAIEHGISKIHGIDRLAIEDTGLILLELPFRDFEDWMSEEINAIASEYGLTVILAHIHRYLTYYSPENFEKILKTDAVFQFNNEAFLVERETELLNRLKDEKKRIVFGSDAHNMGARRPNWDMLLEECDPEILEASNDFMITADNTIEVLSACDSASV</sequence>
<dbReference type="InterPro" id="IPR016667">
    <property type="entry name" value="Caps_polysacc_synth_CpsB/CapC"/>
</dbReference>
<comment type="caution">
    <text evidence="6">The sequence shown here is derived from an EMBL/GenBank/DDBJ whole genome shotgun (WGS) entry which is preliminary data.</text>
</comment>
<protein>
    <recommendedName>
        <fullName evidence="2">protein-tyrosine-phosphatase</fullName>
        <ecNumber evidence="2">3.1.3.48</ecNumber>
    </recommendedName>
</protein>
<evidence type="ECO:0000256" key="2">
    <source>
        <dbReference type="ARBA" id="ARBA00013064"/>
    </source>
</evidence>
<comment type="similarity">
    <text evidence="1">Belongs to the metallo-dependent hydrolases superfamily. CpsB/CapC family.</text>
</comment>
<dbReference type="EMBL" id="QGDI01000013">
    <property type="protein sequence ID" value="PWJ10546.1"/>
    <property type="molecule type" value="Genomic_DNA"/>
</dbReference>
<keyword evidence="3" id="KW-0378">Hydrolase</keyword>
<dbReference type="SUPFAM" id="SSF89550">
    <property type="entry name" value="PHP domain-like"/>
    <property type="match status" value="1"/>
</dbReference>
<evidence type="ECO:0000256" key="4">
    <source>
        <dbReference type="ARBA" id="ARBA00022912"/>
    </source>
</evidence>
<name>A0A315XU92_RUMFL</name>
<dbReference type="EC" id="3.1.3.48" evidence="2"/>
<dbReference type="InterPro" id="IPR016195">
    <property type="entry name" value="Pol/histidinol_Pase-like"/>
</dbReference>
<proteinExistence type="inferred from homology"/>
<evidence type="ECO:0000313" key="7">
    <source>
        <dbReference type="Proteomes" id="UP000245720"/>
    </source>
</evidence>
<dbReference type="PANTHER" id="PTHR39181:SF1">
    <property type="entry name" value="TYROSINE-PROTEIN PHOSPHATASE YWQE"/>
    <property type="match status" value="1"/>
</dbReference>
<gene>
    <name evidence="6" type="ORF">IE37_02901</name>
</gene>
<evidence type="ECO:0000256" key="3">
    <source>
        <dbReference type="ARBA" id="ARBA00022801"/>
    </source>
</evidence>
<dbReference type="RefSeq" id="WP_109727603.1">
    <property type="nucleotide sequence ID" value="NZ_CAMOTJ010000006.1"/>
</dbReference>
<dbReference type="Gene3D" id="3.20.20.140">
    <property type="entry name" value="Metal-dependent hydrolases"/>
    <property type="match status" value="1"/>
</dbReference>
<dbReference type="PANTHER" id="PTHR39181">
    <property type="entry name" value="TYROSINE-PROTEIN PHOSPHATASE YWQE"/>
    <property type="match status" value="1"/>
</dbReference>
<organism evidence="6 7">
    <name type="scientific">Ruminococcus flavefaciens</name>
    <dbReference type="NCBI Taxonomy" id="1265"/>
    <lineage>
        <taxon>Bacteria</taxon>
        <taxon>Bacillati</taxon>
        <taxon>Bacillota</taxon>
        <taxon>Clostridia</taxon>
        <taxon>Eubacteriales</taxon>
        <taxon>Oscillospiraceae</taxon>
        <taxon>Ruminococcus</taxon>
    </lineage>
</organism>
<dbReference type="GO" id="GO:0004725">
    <property type="term" value="F:protein tyrosine phosphatase activity"/>
    <property type="evidence" value="ECO:0007669"/>
    <property type="project" value="UniProtKB-EC"/>
</dbReference>
<accession>A0A315XU92</accession>
<keyword evidence="4" id="KW-0904">Protein phosphatase</keyword>
<evidence type="ECO:0000256" key="1">
    <source>
        <dbReference type="ARBA" id="ARBA00005750"/>
    </source>
</evidence>
<comment type="catalytic activity">
    <reaction evidence="5">
        <text>O-phospho-L-tyrosyl-[protein] + H2O = L-tyrosyl-[protein] + phosphate</text>
        <dbReference type="Rhea" id="RHEA:10684"/>
        <dbReference type="Rhea" id="RHEA-COMP:10136"/>
        <dbReference type="Rhea" id="RHEA-COMP:20101"/>
        <dbReference type="ChEBI" id="CHEBI:15377"/>
        <dbReference type="ChEBI" id="CHEBI:43474"/>
        <dbReference type="ChEBI" id="CHEBI:46858"/>
        <dbReference type="ChEBI" id="CHEBI:61978"/>
        <dbReference type="EC" id="3.1.3.48"/>
    </reaction>
</comment>
<dbReference type="Pfam" id="PF19567">
    <property type="entry name" value="CpsB_CapC"/>
    <property type="match status" value="1"/>
</dbReference>
<dbReference type="AlphaFoldDB" id="A0A315XU92"/>
<dbReference type="Proteomes" id="UP000245720">
    <property type="component" value="Unassembled WGS sequence"/>
</dbReference>
<dbReference type="GO" id="GO:0030145">
    <property type="term" value="F:manganese ion binding"/>
    <property type="evidence" value="ECO:0007669"/>
    <property type="project" value="InterPro"/>
</dbReference>